<evidence type="ECO:0000313" key="1">
    <source>
        <dbReference type="EMBL" id="KAB2337644.1"/>
    </source>
</evidence>
<proteinExistence type="predicted"/>
<reference evidence="1 2" key="1">
    <citation type="journal article" date="2016" name="Antonie Van Leeuwenhoek">
        <title>Bacillus depressus sp. nov., isolated from soil of a sunflower field.</title>
        <authorList>
            <person name="Wei X."/>
            <person name="Xin D."/>
            <person name="Xin Y."/>
            <person name="Zhang H."/>
            <person name="Wang T."/>
            <person name="Zhang J."/>
        </authorList>
    </citation>
    <scope>NUCLEOTIDE SEQUENCE [LARGE SCALE GENOMIC DNA]</scope>
    <source>
        <strain evidence="1 2">BZ1</strain>
    </source>
</reference>
<protein>
    <submittedName>
        <fullName evidence="1">Uncharacterized protein</fullName>
    </submittedName>
</protein>
<name>A0A6L3V897_9BACI</name>
<organism evidence="1 2">
    <name type="scientific">Cytobacillus depressus</name>
    <dbReference type="NCBI Taxonomy" id="1602942"/>
    <lineage>
        <taxon>Bacteria</taxon>
        <taxon>Bacillati</taxon>
        <taxon>Bacillota</taxon>
        <taxon>Bacilli</taxon>
        <taxon>Bacillales</taxon>
        <taxon>Bacillaceae</taxon>
        <taxon>Cytobacillus</taxon>
    </lineage>
</organism>
<dbReference type="RefSeq" id="WP_151534346.1">
    <property type="nucleotide sequence ID" value="NZ_WBOS01000002.1"/>
</dbReference>
<evidence type="ECO:0000313" key="2">
    <source>
        <dbReference type="Proteomes" id="UP000481030"/>
    </source>
</evidence>
<gene>
    <name evidence="1" type="ORF">F7731_08600</name>
</gene>
<dbReference type="AlphaFoldDB" id="A0A6L3V897"/>
<dbReference type="OrthoDB" id="2970791at2"/>
<sequence length="133" mass="15351">MGFRYDMQNKSTQAQAVVRQRDREEKIREEEYKKKNVEEIKCNRTVKNGDYEAVLFTKGNKNLLELRVSGSAIQNGPCGLIDEEITNWLCKTGSSFINQVKTFETLIITSNDVVNKELITSWKNLRKETQASE</sequence>
<comment type="caution">
    <text evidence="1">The sequence shown here is derived from an EMBL/GenBank/DDBJ whole genome shotgun (WGS) entry which is preliminary data.</text>
</comment>
<keyword evidence="2" id="KW-1185">Reference proteome</keyword>
<dbReference type="EMBL" id="WBOS01000002">
    <property type="protein sequence ID" value="KAB2337644.1"/>
    <property type="molecule type" value="Genomic_DNA"/>
</dbReference>
<accession>A0A6L3V897</accession>
<dbReference type="Proteomes" id="UP000481030">
    <property type="component" value="Unassembled WGS sequence"/>
</dbReference>